<feature type="region of interest" description="Disordered" evidence="2">
    <location>
        <begin position="67"/>
        <end position="124"/>
    </location>
</feature>
<feature type="compositionally biased region" description="Polar residues" evidence="2">
    <location>
        <begin position="195"/>
        <end position="208"/>
    </location>
</feature>
<feature type="coiled-coil region" evidence="1">
    <location>
        <begin position="297"/>
        <end position="371"/>
    </location>
</feature>
<evidence type="ECO:0000313" key="4">
    <source>
        <dbReference type="Proteomes" id="UP000276215"/>
    </source>
</evidence>
<name>A0A3N4JZ05_9PEZI</name>
<dbReference type="GO" id="GO:0005884">
    <property type="term" value="C:actin filament"/>
    <property type="evidence" value="ECO:0007669"/>
    <property type="project" value="TreeGrafter"/>
</dbReference>
<evidence type="ECO:0000256" key="1">
    <source>
        <dbReference type="SAM" id="Coils"/>
    </source>
</evidence>
<dbReference type="InterPro" id="IPR051412">
    <property type="entry name" value="Formin_Homology_Diaphanous_sf"/>
</dbReference>
<dbReference type="OrthoDB" id="5420615at2759"/>
<gene>
    <name evidence="3" type="ORF">L873DRAFT_1787682</name>
</gene>
<dbReference type="PANTHER" id="PTHR45691:SF6">
    <property type="entry name" value="PROTEIN DIAPHANOUS"/>
    <property type="match status" value="1"/>
</dbReference>
<evidence type="ECO:0000256" key="2">
    <source>
        <dbReference type="SAM" id="MobiDB-lite"/>
    </source>
</evidence>
<feature type="compositionally biased region" description="Basic and acidic residues" evidence="2">
    <location>
        <begin position="160"/>
        <end position="170"/>
    </location>
</feature>
<dbReference type="AlphaFoldDB" id="A0A3N4JZ05"/>
<accession>A0A3N4JZ05</accession>
<sequence>MPVWYHPPPVLVPGPPLLPGQQALAPMYHYPPPICIDPSPDARVPLGAPTMPSAPFPGIYPYDGANRVSPVPPPTAQPFPGSFANPGQNNYPSPPPPPPPHRNGSNNTDNPSVPLQYVPGAYPPPSLANKHVVAAQPQVSPAPLGGPITPPGGGGKHRHYHDDCERKHSPSEQANNGRRTRSQTFDIPADPPLRRSTTLPHRSQNNNGPAYYVDEHGYKISIPPNYGSGHDSSAHRHRQTRHVEFTTDDSGGFAVELIQGCGSCGKKFRIASGSGVTATGNDGSGASGRRSCDQCLAKEVADEQAKHNLQLRLAEEEKLREAKKELMRKEIRAEIEREYAEKHETKKALKLQAEETAKKEVLLRLANEEIERKRIHKEVEIELERRRLEQVRIEEETKQMEIERVRMRKQAEIEHERKKKEDVLKAIEAFKQLELDKEVERRMKDEDERAKKEREEKTRQEEEGRRKVEARNKLRQKIKRDLMEEDARKIEAARIASQAAKLKELEVQRLKNAQEKFDMEAERDALRLKIRRELEAEEWARMNFKTNEKLSLDRERLRLLETSLAERTLKDSFRQEEYLKMKQEAEFREQVQLSQERAIEKAKVRQQLIEEAAAAQFAEEAHRVVNNGNKPGWMEGQLIDEGELFQRLGGNPNLSVPSETHKPPSILSNAPLPTSHGVIRPGLELGHFSNSPLRDTPPMMFTNSPQVSPASAPPPPPPPPPHVDKLNLQWETNYKDDHYGGRQWSR</sequence>
<feature type="compositionally biased region" description="Polar residues" evidence="2">
    <location>
        <begin position="171"/>
        <end position="185"/>
    </location>
</feature>
<feature type="region of interest" description="Disordered" evidence="2">
    <location>
        <begin position="649"/>
        <end position="746"/>
    </location>
</feature>
<feature type="compositionally biased region" description="Pro residues" evidence="2">
    <location>
        <begin position="711"/>
        <end position="721"/>
    </location>
</feature>
<proteinExistence type="predicted"/>
<organism evidence="3 4">
    <name type="scientific">Choiromyces venosus 120613-1</name>
    <dbReference type="NCBI Taxonomy" id="1336337"/>
    <lineage>
        <taxon>Eukaryota</taxon>
        <taxon>Fungi</taxon>
        <taxon>Dikarya</taxon>
        <taxon>Ascomycota</taxon>
        <taxon>Pezizomycotina</taxon>
        <taxon>Pezizomycetes</taxon>
        <taxon>Pezizales</taxon>
        <taxon>Tuberaceae</taxon>
        <taxon>Choiromyces</taxon>
    </lineage>
</organism>
<feature type="region of interest" description="Disordered" evidence="2">
    <location>
        <begin position="440"/>
        <end position="468"/>
    </location>
</feature>
<evidence type="ECO:0000313" key="3">
    <source>
        <dbReference type="EMBL" id="RPB02289.1"/>
    </source>
</evidence>
<dbReference type="EMBL" id="ML120368">
    <property type="protein sequence ID" value="RPB02289.1"/>
    <property type="molecule type" value="Genomic_DNA"/>
</dbReference>
<dbReference type="STRING" id="1336337.A0A3N4JZ05"/>
<feature type="region of interest" description="Disordered" evidence="2">
    <location>
        <begin position="138"/>
        <end position="212"/>
    </location>
</feature>
<feature type="compositionally biased region" description="Pro residues" evidence="2">
    <location>
        <begin position="92"/>
        <end position="101"/>
    </location>
</feature>
<dbReference type="GO" id="GO:0030041">
    <property type="term" value="P:actin filament polymerization"/>
    <property type="evidence" value="ECO:0007669"/>
    <property type="project" value="TreeGrafter"/>
</dbReference>
<keyword evidence="1" id="KW-0175">Coiled coil</keyword>
<dbReference type="PANTHER" id="PTHR45691">
    <property type="entry name" value="PROTEIN DIAPHANOUS"/>
    <property type="match status" value="1"/>
</dbReference>
<dbReference type="Proteomes" id="UP000276215">
    <property type="component" value="Unassembled WGS sequence"/>
</dbReference>
<keyword evidence="4" id="KW-1185">Reference proteome</keyword>
<reference evidence="3 4" key="1">
    <citation type="journal article" date="2018" name="Nat. Ecol. Evol.">
        <title>Pezizomycetes genomes reveal the molecular basis of ectomycorrhizal truffle lifestyle.</title>
        <authorList>
            <person name="Murat C."/>
            <person name="Payen T."/>
            <person name="Noel B."/>
            <person name="Kuo A."/>
            <person name="Morin E."/>
            <person name="Chen J."/>
            <person name="Kohler A."/>
            <person name="Krizsan K."/>
            <person name="Balestrini R."/>
            <person name="Da Silva C."/>
            <person name="Montanini B."/>
            <person name="Hainaut M."/>
            <person name="Levati E."/>
            <person name="Barry K.W."/>
            <person name="Belfiori B."/>
            <person name="Cichocki N."/>
            <person name="Clum A."/>
            <person name="Dockter R.B."/>
            <person name="Fauchery L."/>
            <person name="Guy J."/>
            <person name="Iotti M."/>
            <person name="Le Tacon F."/>
            <person name="Lindquist E.A."/>
            <person name="Lipzen A."/>
            <person name="Malagnac F."/>
            <person name="Mello A."/>
            <person name="Molinier V."/>
            <person name="Miyauchi S."/>
            <person name="Poulain J."/>
            <person name="Riccioni C."/>
            <person name="Rubini A."/>
            <person name="Sitrit Y."/>
            <person name="Splivallo R."/>
            <person name="Traeger S."/>
            <person name="Wang M."/>
            <person name="Zifcakova L."/>
            <person name="Wipf D."/>
            <person name="Zambonelli A."/>
            <person name="Paolocci F."/>
            <person name="Nowrousian M."/>
            <person name="Ottonello S."/>
            <person name="Baldrian P."/>
            <person name="Spatafora J.W."/>
            <person name="Henrissat B."/>
            <person name="Nagy L.G."/>
            <person name="Aury J.M."/>
            <person name="Wincker P."/>
            <person name="Grigoriev I.V."/>
            <person name="Bonfante P."/>
            <person name="Martin F.M."/>
        </authorList>
    </citation>
    <scope>NUCLEOTIDE SEQUENCE [LARGE SCALE GENOMIC DNA]</scope>
    <source>
        <strain evidence="3 4">120613-1</strain>
    </source>
</reference>
<protein>
    <submittedName>
        <fullName evidence="3">Uncharacterized protein</fullName>
    </submittedName>
</protein>